<dbReference type="PANTHER" id="PTHR39209">
    <property type="match status" value="1"/>
</dbReference>
<organism evidence="2 3">
    <name type="scientific">Pradoshia eiseniae</name>
    <dbReference type="NCBI Taxonomy" id="2064768"/>
    <lineage>
        <taxon>Bacteria</taxon>
        <taxon>Bacillati</taxon>
        <taxon>Bacillota</taxon>
        <taxon>Bacilli</taxon>
        <taxon>Bacillales</taxon>
        <taxon>Bacillaceae</taxon>
        <taxon>Pradoshia</taxon>
    </lineage>
</organism>
<dbReference type="AlphaFoldDB" id="A0A2S7MWR3"/>
<dbReference type="SUPFAM" id="SSF56037">
    <property type="entry name" value="PheT/TilS domain"/>
    <property type="match status" value="1"/>
</dbReference>
<dbReference type="RefSeq" id="WP_104850438.1">
    <property type="nucleotide sequence ID" value="NZ_PKOZ01000012.1"/>
</dbReference>
<sequence length="230" mass="25832">MLHIKADEQLFTQAGDVKFGIIHYEGMEAGNIPSMLVGRLQLYIENLHTELQTKTWAEYTGIVAWRKIFKQTGADPSRYRPSVEALYRRIKKEPSAPTGNSAIALNNFFSLQYEIPLGIYDAKTIKGDVLIKIGHDADSYEGLNGRRNTLNGIIGTFDEDGPFGSPFVDSVRTSVHDETKEAIQVVYFHHDHSIDQARGMLEAISKMFLQVHGGESSIHLLSRENPKIDK</sequence>
<protein>
    <recommendedName>
        <fullName evidence="1">B3/B4 tRNA-binding domain-containing protein</fullName>
    </recommendedName>
</protein>
<gene>
    <name evidence="2" type="ORF">CYL18_15495</name>
</gene>
<dbReference type="Gene3D" id="3.50.40.10">
    <property type="entry name" value="Phenylalanyl-trna Synthetase, Chain B, domain 3"/>
    <property type="match status" value="1"/>
</dbReference>
<proteinExistence type="predicted"/>
<dbReference type="GO" id="GO:0003723">
    <property type="term" value="F:RNA binding"/>
    <property type="evidence" value="ECO:0007669"/>
    <property type="project" value="InterPro"/>
</dbReference>
<dbReference type="GO" id="GO:0004826">
    <property type="term" value="F:phenylalanine-tRNA ligase activity"/>
    <property type="evidence" value="ECO:0007669"/>
    <property type="project" value="InterPro"/>
</dbReference>
<dbReference type="Proteomes" id="UP000239663">
    <property type="component" value="Unassembled WGS sequence"/>
</dbReference>
<reference evidence="2 3" key="1">
    <citation type="submission" date="2017-12" db="EMBL/GenBank/DDBJ databases">
        <title>Taxonomic description and draft genome of Pradoshia cofamensis Gen. nov., sp. nov., a thermotolerant bacillale isolated from anterior gut of earthworm Eisenia fetida.</title>
        <authorList>
            <person name="Saha T."/>
            <person name="Chakraborty R."/>
        </authorList>
    </citation>
    <scope>NUCLEOTIDE SEQUENCE [LARGE SCALE GENOMIC DNA]</scope>
    <source>
        <strain evidence="2 3">EAG3</strain>
    </source>
</reference>
<evidence type="ECO:0000313" key="3">
    <source>
        <dbReference type="Proteomes" id="UP000239663"/>
    </source>
</evidence>
<evidence type="ECO:0000259" key="1">
    <source>
        <dbReference type="SMART" id="SM00873"/>
    </source>
</evidence>
<dbReference type="PANTHER" id="PTHR39209:SF2">
    <property type="entry name" value="CYTOPLASMIC PROTEIN"/>
    <property type="match status" value="1"/>
</dbReference>
<feature type="domain" description="B3/B4 tRNA-binding" evidence="1">
    <location>
        <begin position="63"/>
        <end position="213"/>
    </location>
</feature>
<name>A0A2S7MWR3_9BACI</name>
<accession>A0A2S7MWR3</accession>
<comment type="caution">
    <text evidence="2">The sequence shown here is derived from an EMBL/GenBank/DDBJ whole genome shotgun (WGS) entry which is preliminary data.</text>
</comment>
<dbReference type="SMART" id="SM00873">
    <property type="entry name" value="B3_4"/>
    <property type="match status" value="1"/>
</dbReference>
<dbReference type="OrthoDB" id="9789812at2"/>
<dbReference type="InterPro" id="IPR005146">
    <property type="entry name" value="B3/B4_tRNA-bd"/>
</dbReference>
<dbReference type="InterPro" id="IPR020825">
    <property type="entry name" value="Phe-tRNA_synthase-like_B3/B4"/>
</dbReference>
<dbReference type="Pfam" id="PF03483">
    <property type="entry name" value="B3_4"/>
    <property type="match status" value="1"/>
</dbReference>
<dbReference type="EMBL" id="PKOZ01000012">
    <property type="protein sequence ID" value="PQD94271.1"/>
    <property type="molecule type" value="Genomic_DNA"/>
</dbReference>
<evidence type="ECO:0000313" key="2">
    <source>
        <dbReference type="EMBL" id="PQD94271.1"/>
    </source>
</evidence>
<keyword evidence="3" id="KW-1185">Reference proteome</keyword>